<evidence type="ECO:0000256" key="2">
    <source>
        <dbReference type="ARBA" id="ARBA00022679"/>
    </source>
</evidence>
<dbReference type="PROSITE" id="PS00737">
    <property type="entry name" value="THIOLASE_2"/>
    <property type="match status" value="1"/>
</dbReference>
<dbReference type="NCBIfam" id="TIGR01930">
    <property type="entry name" value="AcCoA-C-Actrans"/>
    <property type="match status" value="1"/>
</dbReference>
<evidence type="ECO:0000313" key="8">
    <source>
        <dbReference type="Proteomes" id="UP000626370"/>
    </source>
</evidence>
<dbReference type="PIRSF" id="PIRSF000429">
    <property type="entry name" value="Ac-CoA_Ac_transf"/>
    <property type="match status" value="1"/>
</dbReference>
<dbReference type="Gene3D" id="3.40.47.10">
    <property type="match status" value="2"/>
</dbReference>
<name>A0ABQ3IPU2_9GAMM</name>
<dbReference type="RefSeq" id="WP_189378166.1">
    <property type="nucleotide sequence ID" value="NZ_BNAH01000007.1"/>
</dbReference>
<dbReference type="EMBL" id="BNAH01000007">
    <property type="protein sequence ID" value="GHE90864.1"/>
    <property type="molecule type" value="Genomic_DNA"/>
</dbReference>
<evidence type="ECO:0000256" key="3">
    <source>
        <dbReference type="ARBA" id="ARBA00023315"/>
    </source>
</evidence>
<dbReference type="PANTHER" id="PTHR43365">
    <property type="entry name" value="BLR7806 PROTEIN"/>
    <property type="match status" value="1"/>
</dbReference>
<dbReference type="SUPFAM" id="SSF53901">
    <property type="entry name" value="Thiolase-like"/>
    <property type="match status" value="1"/>
</dbReference>
<dbReference type="PANTHER" id="PTHR43365:SF1">
    <property type="entry name" value="ACETYL-COA C-ACYLTRANSFERASE"/>
    <property type="match status" value="1"/>
</dbReference>
<feature type="domain" description="Thiolase N-terminal" evidence="5">
    <location>
        <begin position="3"/>
        <end position="214"/>
    </location>
</feature>
<comment type="similarity">
    <text evidence="1 4">Belongs to the thiolase-like superfamily. Thiolase family.</text>
</comment>
<evidence type="ECO:0000313" key="7">
    <source>
        <dbReference type="EMBL" id="GHE90864.1"/>
    </source>
</evidence>
<feature type="domain" description="Thiolase C-terminal" evidence="6">
    <location>
        <begin position="258"/>
        <end position="379"/>
    </location>
</feature>
<evidence type="ECO:0000256" key="1">
    <source>
        <dbReference type="ARBA" id="ARBA00010982"/>
    </source>
</evidence>
<dbReference type="InterPro" id="IPR020617">
    <property type="entry name" value="Thiolase_C"/>
</dbReference>
<reference evidence="8" key="1">
    <citation type="journal article" date="2019" name="Int. J. Syst. Evol. Microbiol.">
        <title>The Global Catalogue of Microorganisms (GCM) 10K type strain sequencing project: providing services to taxonomists for standard genome sequencing and annotation.</title>
        <authorList>
            <consortium name="The Broad Institute Genomics Platform"/>
            <consortium name="The Broad Institute Genome Sequencing Center for Infectious Disease"/>
            <person name="Wu L."/>
            <person name="Ma J."/>
        </authorList>
    </citation>
    <scope>NUCLEOTIDE SEQUENCE [LARGE SCALE GENOMIC DNA]</scope>
    <source>
        <strain evidence="8">CGMCC 1.15922</strain>
    </source>
</reference>
<keyword evidence="8" id="KW-1185">Reference proteome</keyword>
<dbReference type="InterPro" id="IPR016039">
    <property type="entry name" value="Thiolase-like"/>
</dbReference>
<dbReference type="InterPro" id="IPR002155">
    <property type="entry name" value="Thiolase"/>
</dbReference>
<dbReference type="CDD" id="cd00751">
    <property type="entry name" value="thiolase"/>
    <property type="match status" value="1"/>
</dbReference>
<dbReference type="Pfam" id="PF00108">
    <property type="entry name" value="Thiolase_N"/>
    <property type="match status" value="1"/>
</dbReference>
<sequence>MSYIYDAVRTPRGKGKEGGALATMKPDELISSLVEALKKRNNINLNPEALILGVVGQVGAQGGNIALVSKFRSELPDSTAAFTINNLCVSGLTAISQAAGMIASGQAKSVLAGGVEMMSRVPFMEDKADFYTDTTFPLRSRYLLVALAADRLAENKGISREELDQLALKSQQLTQAAEGTKLLASRISVNGLDHEECLRVGTEESLAALEPAFAGAAKYYSEILGRDIDHRHTIAHAPGMSDGAGLALIGTKDAFNYEPRARIIASVEVGGDPTESLTASFAAMERVFELSGLSLDDMDRIEFMEAFAVSIALFMKNYDVSPEKVNVAGGHLAKGHPLGASGAILLSTLLDTLDVAKGRYGLVVSAGASGTGSAMIVERIG</sequence>
<evidence type="ECO:0000259" key="5">
    <source>
        <dbReference type="Pfam" id="PF00108"/>
    </source>
</evidence>
<dbReference type="InterPro" id="IPR020613">
    <property type="entry name" value="Thiolase_CS"/>
</dbReference>
<organism evidence="7 8">
    <name type="scientific">Thalassotalea profundi</name>
    <dbReference type="NCBI Taxonomy" id="2036687"/>
    <lineage>
        <taxon>Bacteria</taxon>
        <taxon>Pseudomonadati</taxon>
        <taxon>Pseudomonadota</taxon>
        <taxon>Gammaproteobacteria</taxon>
        <taxon>Alteromonadales</taxon>
        <taxon>Colwelliaceae</taxon>
        <taxon>Thalassotalea</taxon>
    </lineage>
</organism>
<dbReference type="InterPro" id="IPR020616">
    <property type="entry name" value="Thiolase_N"/>
</dbReference>
<proteinExistence type="inferred from homology"/>
<evidence type="ECO:0000256" key="4">
    <source>
        <dbReference type="RuleBase" id="RU003557"/>
    </source>
</evidence>
<comment type="caution">
    <text evidence="7">The sequence shown here is derived from an EMBL/GenBank/DDBJ whole genome shotgun (WGS) entry which is preliminary data.</text>
</comment>
<protein>
    <submittedName>
        <fullName evidence="7">Acetyl-CoA acetyltransferase</fullName>
    </submittedName>
</protein>
<accession>A0ABQ3IPU2</accession>
<dbReference type="Pfam" id="PF02803">
    <property type="entry name" value="Thiolase_C"/>
    <property type="match status" value="1"/>
</dbReference>
<keyword evidence="2 4" id="KW-0808">Transferase</keyword>
<keyword evidence="3 4" id="KW-0012">Acyltransferase</keyword>
<dbReference type="Proteomes" id="UP000626370">
    <property type="component" value="Unassembled WGS sequence"/>
</dbReference>
<gene>
    <name evidence="7" type="ORF">GCM10011501_20350</name>
</gene>
<evidence type="ECO:0000259" key="6">
    <source>
        <dbReference type="Pfam" id="PF02803"/>
    </source>
</evidence>